<protein>
    <submittedName>
        <fullName evidence="1">Uncharacterized protein</fullName>
    </submittedName>
</protein>
<gene>
    <name evidence="1" type="ORF">G4Z02_04875</name>
</gene>
<keyword evidence="2" id="KW-1185">Reference proteome</keyword>
<dbReference type="AlphaFoldDB" id="A0A7L7KS68"/>
<organism evidence="1 2">
    <name type="scientific">Candidatus Xianfuyuplasma coldseepsis</name>
    <dbReference type="NCBI Taxonomy" id="2782163"/>
    <lineage>
        <taxon>Bacteria</taxon>
        <taxon>Bacillati</taxon>
        <taxon>Mycoplasmatota</taxon>
        <taxon>Mollicutes</taxon>
        <taxon>Candidatus Izemoplasmatales</taxon>
        <taxon>Candidatus Izemoplasmataceae</taxon>
        <taxon>Candidatus Xianfuyuplasma</taxon>
    </lineage>
</organism>
<evidence type="ECO:0000313" key="1">
    <source>
        <dbReference type="EMBL" id="QMS85102.1"/>
    </source>
</evidence>
<dbReference type="EMBL" id="CP048914">
    <property type="protein sequence ID" value="QMS85102.1"/>
    <property type="molecule type" value="Genomic_DNA"/>
</dbReference>
<evidence type="ECO:0000313" key="2">
    <source>
        <dbReference type="Proteomes" id="UP000514720"/>
    </source>
</evidence>
<proteinExistence type="predicted"/>
<dbReference type="KEGG" id="xcl:G4Z02_04875"/>
<reference evidence="1 2" key="1">
    <citation type="submission" date="2020-02" db="EMBL/GenBank/DDBJ databases">
        <authorList>
            <person name="Zheng R.K."/>
            <person name="Sun C.M."/>
        </authorList>
    </citation>
    <scope>NUCLEOTIDE SEQUENCE [LARGE SCALE GENOMIC DNA]</scope>
    <source>
        <strain evidence="2">zrk13</strain>
    </source>
</reference>
<dbReference type="RefSeq" id="WP_258876874.1">
    <property type="nucleotide sequence ID" value="NZ_CP048914.1"/>
</dbReference>
<accession>A0A7L7KS68</accession>
<name>A0A7L7KS68_9MOLU</name>
<dbReference type="Proteomes" id="UP000514720">
    <property type="component" value="Chromosome"/>
</dbReference>
<sequence length="241" mass="28327">MLNKTDIEFLLMYKKKSLSESDLLKYSNWFSNTDISSIKEFVNEHLIAYNKNHQGIIENSSKYPDQKPDPNRTGYGRFVSKFEEEKHMIRDMFNKFNKSQIKGDYIVIDYEVPLMSYKNFGIGDIDLILDYKNIIYLVEAKAKRYGKSGPSDSLVSCAVQINNYATLVNQIRLRADFNIPNEKPIRKAIMIYKNTRAYRDLEKINSFPILKKFLQQQEISIFVMNTQSLFTNYKIVKEVIF</sequence>